<name>A0AAD7N7D5_9AGAR</name>
<keyword evidence="1" id="KW-0472">Membrane</keyword>
<comment type="caution">
    <text evidence="2">The sequence shown here is derived from an EMBL/GenBank/DDBJ whole genome shotgun (WGS) entry which is preliminary data.</text>
</comment>
<dbReference type="EMBL" id="JARKIB010000073">
    <property type="protein sequence ID" value="KAJ7748431.1"/>
    <property type="molecule type" value="Genomic_DNA"/>
</dbReference>
<proteinExistence type="predicted"/>
<feature type="transmembrane region" description="Helical" evidence="1">
    <location>
        <begin position="35"/>
        <end position="60"/>
    </location>
</feature>
<keyword evidence="1" id="KW-1133">Transmembrane helix</keyword>
<reference evidence="2" key="1">
    <citation type="submission" date="2023-03" db="EMBL/GenBank/DDBJ databases">
        <title>Massive genome expansion in bonnet fungi (Mycena s.s.) driven by repeated elements and novel gene families across ecological guilds.</title>
        <authorList>
            <consortium name="Lawrence Berkeley National Laboratory"/>
            <person name="Harder C.B."/>
            <person name="Miyauchi S."/>
            <person name="Viragh M."/>
            <person name="Kuo A."/>
            <person name="Thoen E."/>
            <person name="Andreopoulos B."/>
            <person name="Lu D."/>
            <person name="Skrede I."/>
            <person name="Drula E."/>
            <person name="Henrissat B."/>
            <person name="Morin E."/>
            <person name="Kohler A."/>
            <person name="Barry K."/>
            <person name="LaButti K."/>
            <person name="Morin E."/>
            <person name="Salamov A."/>
            <person name="Lipzen A."/>
            <person name="Mereny Z."/>
            <person name="Hegedus B."/>
            <person name="Baldrian P."/>
            <person name="Stursova M."/>
            <person name="Weitz H."/>
            <person name="Taylor A."/>
            <person name="Grigoriev I.V."/>
            <person name="Nagy L.G."/>
            <person name="Martin F."/>
            <person name="Kauserud H."/>
        </authorList>
    </citation>
    <scope>NUCLEOTIDE SEQUENCE</scope>
    <source>
        <strain evidence="2">CBHHK182m</strain>
    </source>
</reference>
<evidence type="ECO:0000313" key="2">
    <source>
        <dbReference type="EMBL" id="KAJ7748431.1"/>
    </source>
</evidence>
<organism evidence="2 4">
    <name type="scientific">Mycena metata</name>
    <dbReference type="NCBI Taxonomy" id="1033252"/>
    <lineage>
        <taxon>Eukaryota</taxon>
        <taxon>Fungi</taxon>
        <taxon>Dikarya</taxon>
        <taxon>Basidiomycota</taxon>
        <taxon>Agaricomycotina</taxon>
        <taxon>Agaricomycetes</taxon>
        <taxon>Agaricomycetidae</taxon>
        <taxon>Agaricales</taxon>
        <taxon>Marasmiineae</taxon>
        <taxon>Mycenaceae</taxon>
        <taxon>Mycena</taxon>
    </lineage>
</organism>
<dbReference type="EMBL" id="JARKIB010000037">
    <property type="protein sequence ID" value="KAJ7760536.1"/>
    <property type="molecule type" value="Genomic_DNA"/>
</dbReference>
<dbReference type="Proteomes" id="UP001215598">
    <property type="component" value="Unassembled WGS sequence"/>
</dbReference>
<protein>
    <submittedName>
        <fullName evidence="2">Uncharacterized protein</fullName>
    </submittedName>
</protein>
<accession>A0AAD7N7D5</accession>
<gene>
    <name evidence="3" type="ORF">B0H16DRAFT_1532611</name>
    <name evidence="2" type="ORF">B0H16DRAFT_1553388</name>
</gene>
<evidence type="ECO:0000313" key="4">
    <source>
        <dbReference type="Proteomes" id="UP001215598"/>
    </source>
</evidence>
<evidence type="ECO:0000256" key="1">
    <source>
        <dbReference type="SAM" id="Phobius"/>
    </source>
</evidence>
<evidence type="ECO:0000313" key="3">
    <source>
        <dbReference type="EMBL" id="KAJ7760536.1"/>
    </source>
</evidence>
<sequence>MWCRCHSGCLWACGAVGGLSAGVMALRIEWMSGELISTIFPLLNGLLRSGAGSLCPFFFLPCFKMATVIDTLESDVCIRAVGARLCTHHGALFLQLWGKW</sequence>
<keyword evidence="4" id="KW-1185">Reference proteome</keyword>
<dbReference type="AlphaFoldDB" id="A0AAD7N7D5"/>
<keyword evidence="1" id="KW-0812">Transmembrane</keyword>